<dbReference type="RefSeq" id="WP_031391750.1">
    <property type="nucleotide sequence ID" value="NZ_JPNB01000002.1"/>
</dbReference>
<sequence length="101" mass="11621">MKKQLEGQINLFDIFTSEESEKPQKSEEVKKDGKRYFEECEMCWCSDCRHNAVNEGVPREFMGEYKPCPSCTFCTDRGKADPCEIGSYDNGCKVRSEEEGI</sequence>
<protein>
    <submittedName>
        <fullName evidence="1">Uncharacterized protein</fullName>
    </submittedName>
</protein>
<dbReference type="Proteomes" id="UP000295718">
    <property type="component" value="Unassembled WGS sequence"/>
</dbReference>
<gene>
    <name evidence="1" type="ORF">EDD76_109109</name>
</gene>
<dbReference type="AlphaFoldDB" id="A0A4R1QUP4"/>
<name>A0A4R1QUP4_9FIRM</name>
<dbReference type="OrthoDB" id="10000442at2"/>
<dbReference type="STRING" id="1469948.GCA_000732725_03105"/>
<comment type="caution">
    <text evidence="1">The sequence shown here is derived from an EMBL/GenBank/DDBJ whole genome shotgun (WGS) entry which is preliminary data.</text>
</comment>
<reference evidence="1 2" key="1">
    <citation type="submission" date="2019-03" db="EMBL/GenBank/DDBJ databases">
        <title>Genomic Encyclopedia of Type Strains, Phase IV (KMG-IV): sequencing the most valuable type-strain genomes for metagenomic binning, comparative biology and taxonomic classification.</title>
        <authorList>
            <person name="Goeker M."/>
        </authorList>
    </citation>
    <scope>NUCLEOTIDE SEQUENCE [LARGE SCALE GENOMIC DNA]</scope>
    <source>
        <strain evidence="1 2">DSM 100556</strain>
    </source>
</reference>
<evidence type="ECO:0000313" key="1">
    <source>
        <dbReference type="EMBL" id="TCL57247.1"/>
    </source>
</evidence>
<evidence type="ECO:0000313" key="2">
    <source>
        <dbReference type="Proteomes" id="UP000295718"/>
    </source>
</evidence>
<accession>A0A4R1QUP4</accession>
<dbReference type="EMBL" id="SLUO01000009">
    <property type="protein sequence ID" value="TCL57247.1"/>
    <property type="molecule type" value="Genomic_DNA"/>
</dbReference>
<keyword evidence="2" id="KW-1185">Reference proteome</keyword>
<proteinExistence type="predicted"/>
<organism evidence="1 2">
    <name type="scientific">Kineothrix alysoides</name>
    <dbReference type="NCBI Taxonomy" id="1469948"/>
    <lineage>
        <taxon>Bacteria</taxon>
        <taxon>Bacillati</taxon>
        <taxon>Bacillota</taxon>
        <taxon>Clostridia</taxon>
        <taxon>Lachnospirales</taxon>
        <taxon>Lachnospiraceae</taxon>
        <taxon>Kineothrix</taxon>
    </lineage>
</organism>